<dbReference type="PANTHER" id="PTHR24421:SF63">
    <property type="entry name" value="SENSOR HISTIDINE KINASE DESK"/>
    <property type="match status" value="1"/>
</dbReference>
<keyword evidence="1" id="KW-0808">Transferase</keyword>
<dbReference type="CDD" id="cd16917">
    <property type="entry name" value="HATPase_UhpB-NarQ-NarX-like"/>
    <property type="match status" value="1"/>
</dbReference>
<dbReference type="SMART" id="SM00387">
    <property type="entry name" value="HATPase_c"/>
    <property type="match status" value="1"/>
</dbReference>
<keyword evidence="2 6" id="KW-0418">Kinase</keyword>
<gene>
    <name evidence="6" type="ORF">GCM10009765_59360</name>
</gene>
<feature type="domain" description="Histidine kinase/HSP90-like ATPase" evidence="5">
    <location>
        <begin position="281"/>
        <end position="370"/>
    </location>
</feature>
<comment type="caution">
    <text evidence="6">The sequence shown here is derived from an EMBL/GenBank/DDBJ whole genome shotgun (WGS) entry which is preliminary data.</text>
</comment>
<dbReference type="Pfam" id="PF07730">
    <property type="entry name" value="HisKA_3"/>
    <property type="match status" value="1"/>
</dbReference>
<accession>A0ABN2IBR8</accession>
<dbReference type="InterPro" id="IPR050482">
    <property type="entry name" value="Sensor_HK_TwoCompSys"/>
</dbReference>
<sequence length="370" mass="39158">MTFFWPETAGRRRYGFRTFVPLAWLLALVGPAADVLTGRIAYPLLAGAGLLVFVALLAAVAYSVLGRWQWLGRWRAAMLAPSTVLALVLTWAYGDSWGLTFLFLAAGCALAFTSPRQAAAAVAGTVVLAASATWLSGHPGAVVSSVVTVALAGLVVLAFRGMGTAIMELRAAREELARLAVDQERARFARDLHDLLGHTMSLVVIKAEVVRRLVHTDPDQAALQAADIETVGRQALTEIREAVTGYRPRDLDAELTHARSALADAGIEMSISESAEELPEAARSLLGWCVREAVTNVIRHSHARKCTISLRVRDGIAELQVRDDGAGGAVGSAGTGLRGLAERLSAAGGRVDAGPVPDGFTLTATLPVRP</sequence>
<evidence type="ECO:0000259" key="5">
    <source>
        <dbReference type="SMART" id="SM00387"/>
    </source>
</evidence>
<evidence type="ECO:0000256" key="3">
    <source>
        <dbReference type="ARBA" id="ARBA00023012"/>
    </source>
</evidence>
<evidence type="ECO:0000313" key="7">
    <source>
        <dbReference type="Proteomes" id="UP001500618"/>
    </source>
</evidence>
<dbReference type="InterPro" id="IPR003594">
    <property type="entry name" value="HATPase_dom"/>
</dbReference>
<feature type="transmembrane region" description="Helical" evidence="4">
    <location>
        <begin position="42"/>
        <end position="62"/>
    </location>
</feature>
<dbReference type="Proteomes" id="UP001500618">
    <property type="component" value="Unassembled WGS sequence"/>
</dbReference>
<feature type="transmembrane region" description="Helical" evidence="4">
    <location>
        <begin position="141"/>
        <end position="159"/>
    </location>
</feature>
<evidence type="ECO:0000313" key="6">
    <source>
        <dbReference type="EMBL" id="GAA1701918.1"/>
    </source>
</evidence>
<proteinExistence type="predicted"/>
<keyword evidence="4" id="KW-1133">Transmembrane helix</keyword>
<protein>
    <submittedName>
        <fullName evidence="6">Sensor histidine kinase</fullName>
    </submittedName>
</protein>
<keyword evidence="3" id="KW-0902">Two-component regulatory system</keyword>
<feature type="transmembrane region" description="Helical" evidence="4">
    <location>
        <begin position="74"/>
        <end position="91"/>
    </location>
</feature>
<keyword evidence="7" id="KW-1185">Reference proteome</keyword>
<dbReference type="GO" id="GO:0016301">
    <property type="term" value="F:kinase activity"/>
    <property type="evidence" value="ECO:0007669"/>
    <property type="project" value="UniProtKB-KW"/>
</dbReference>
<organism evidence="6 7">
    <name type="scientific">Fodinicola feengrottensis</name>
    <dbReference type="NCBI Taxonomy" id="435914"/>
    <lineage>
        <taxon>Bacteria</taxon>
        <taxon>Bacillati</taxon>
        <taxon>Actinomycetota</taxon>
        <taxon>Actinomycetes</taxon>
        <taxon>Mycobacteriales</taxon>
        <taxon>Fodinicola</taxon>
    </lineage>
</organism>
<dbReference type="EMBL" id="BAAANY010000023">
    <property type="protein sequence ID" value="GAA1701918.1"/>
    <property type="molecule type" value="Genomic_DNA"/>
</dbReference>
<keyword evidence="4" id="KW-0812">Transmembrane</keyword>
<dbReference type="RefSeq" id="WP_344313581.1">
    <property type="nucleotide sequence ID" value="NZ_BAAANY010000023.1"/>
</dbReference>
<dbReference type="PANTHER" id="PTHR24421">
    <property type="entry name" value="NITRATE/NITRITE SENSOR PROTEIN NARX-RELATED"/>
    <property type="match status" value="1"/>
</dbReference>
<keyword evidence="4" id="KW-0472">Membrane</keyword>
<reference evidence="6 7" key="1">
    <citation type="journal article" date="2019" name="Int. J. Syst. Evol. Microbiol.">
        <title>The Global Catalogue of Microorganisms (GCM) 10K type strain sequencing project: providing services to taxonomists for standard genome sequencing and annotation.</title>
        <authorList>
            <consortium name="The Broad Institute Genomics Platform"/>
            <consortium name="The Broad Institute Genome Sequencing Center for Infectious Disease"/>
            <person name="Wu L."/>
            <person name="Ma J."/>
        </authorList>
    </citation>
    <scope>NUCLEOTIDE SEQUENCE [LARGE SCALE GENOMIC DNA]</scope>
    <source>
        <strain evidence="6 7">JCM 14718</strain>
    </source>
</reference>
<dbReference type="InterPro" id="IPR036890">
    <property type="entry name" value="HATPase_C_sf"/>
</dbReference>
<dbReference type="InterPro" id="IPR011712">
    <property type="entry name" value="Sig_transdc_His_kin_sub3_dim/P"/>
</dbReference>
<evidence type="ECO:0000256" key="4">
    <source>
        <dbReference type="SAM" id="Phobius"/>
    </source>
</evidence>
<evidence type="ECO:0000256" key="1">
    <source>
        <dbReference type="ARBA" id="ARBA00022679"/>
    </source>
</evidence>
<dbReference type="SUPFAM" id="SSF55874">
    <property type="entry name" value="ATPase domain of HSP90 chaperone/DNA topoisomerase II/histidine kinase"/>
    <property type="match status" value="1"/>
</dbReference>
<evidence type="ECO:0000256" key="2">
    <source>
        <dbReference type="ARBA" id="ARBA00022777"/>
    </source>
</evidence>
<dbReference type="Gene3D" id="1.20.5.1930">
    <property type="match status" value="1"/>
</dbReference>
<dbReference type="Gene3D" id="3.30.565.10">
    <property type="entry name" value="Histidine kinase-like ATPase, C-terminal domain"/>
    <property type="match status" value="1"/>
</dbReference>
<feature type="transmembrane region" description="Helical" evidence="4">
    <location>
        <begin position="118"/>
        <end position="135"/>
    </location>
</feature>
<name>A0ABN2IBR8_9ACTN</name>
<dbReference type="Pfam" id="PF02518">
    <property type="entry name" value="HATPase_c"/>
    <property type="match status" value="1"/>
</dbReference>
<feature type="transmembrane region" description="Helical" evidence="4">
    <location>
        <begin position="97"/>
        <end position="113"/>
    </location>
</feature>